<dbReference type="InterPro" id="IPR036953">
    <property type="entry name" value="GreA/GreB_C_sf"/>
</dbReference>
<keyword evidence="1" id="KW-0251">Elongation factor</keyword>
<dbReference type="GO" id="GO:0003746">
    <property type="term" value="F:translation elongation factor activity"/>
    <property type="evidence" value="ECO:0007669"/>
    <property type="project" value="UniProtKB-KW"/>
</dbReference>
<evidence type="ECO:0000313" key="1">
    <source>
        <dbReference type="EMBL" id="MBJ7538184.1"/>
    </source>
</evidence>
<organism evidence="1 2">
    <name type="scientific">Marinomonas transparens</name>
    <dbReference type="NCBI Taxonomy" id="2795388"/>
    <lineage>
        <taxon>Bacteria</taxon>
        <taxon>Pseudomonadati</taxon>
        <taxon>Pseudomonadota</taxon>
        <taxon>Gammaproteobacteria</taxon>
        <taxon>Oceanospirillales</taxon>
        <taxon>Oceanospirillaceae</taxon>
        <taxon>Marinomonas</taxon>
    </lineage>
</organism>
<dbReference type="SUPFAM" id="SSF54534">
    <property type="entry name" value="FKBP-like"/>
    <property type="match status" value="1"/>
</dbReference>
<evidence type="ECO:0000313" key="2">
    <source>
        <dbReference type="Proteomes" id="UP000628710"/>
    </source>
</evidence>
<gene>
    <name evidence="1" type="ORF">I8J31_10900</name>
</gene>
<dbReference type="GO" id="GO:0032784">
    <property type="term" value="P:regulation of DNA-templated transcription elongation"/>
    <property type="evidence" value="ECO:0007669"/>
    <property type="project" value="InterPro"/>
</dbReference>
<dbReference type="RefSeq" id="WP_199468592.1">
    <property type="nucleotide sequence ID" value="NZ_JAEMNX010000011.1"/>
</dbReference>
<keyword evidence="1" id="KW-0648">Protein biosynthesis</keyword>
<dbReference type="EMBL" id="JAEMNX010000011">
    <property type="protein sequence ID" value="MBJ7538184.1"/>
    <property type="molecule type" value="Genomic_DNA"/>
</dbReference>
<sequence length="163" mass="17769">MNKRRVKEAITNALLKRFETAKLAAQQAHGAATNEESVAENKYDTFGLEASYLAHGQSQRVLECEADWLIYDRKECIGLESDAAIGIWTLVELQLLNLTTPSSKYFFVSPCAGGLTVKVGEQSIYLVTTSSPVGKKLIGKNIGDEITLLQGGVQIDYEVVAVS</sequence>
<dbReference type="Gene3D" id="3.10.50.30">
    <property type="entry name" value="Transcription elongation factor, GreA/GreB, C-terminal domain"/>
    <property type="match status" value="1"/>
</dbReference>
<comment type="caution">
    <text evidence="1">The sequence shown here is derived from an EMBL/GenBank/DDBJ whole genome shotgun (WGS) entry which is preliminary data.</text>
</comment>
<protein>
    <submittedName>
        <fullName evidence="1">GreA/GreB family elongation factor</fullName>
    </submittedName>
</protein>
<accession>A0A934JQG2</accession>
<dbReference type="Proteomes" id="UP000628710">
    <property type="component" value="Unassembled WGS sequence"/>
</dbReference>
<dbReference type="AlphaFoldDB" id="A0A934JQG2"/>
<dbReference type="GO" id="GO:0003677">
    <property type="term" value="F:DNA binding"/>
    <property type="evidence" value="ECO:0007669"/>
    <property type="project" value="InterPro"/>
</dbReference>
<keyword evidence="2" id="KW-1185">Reference proteome</keyword>
<reference evidence="1" key="1">
    <citation type="submission" date="2020-12" db="EMBL/GenBank/DDBJ databases">
        <title>Marinomonas arctica sp. nov., a psychrotolerant bacterium isolated from the Arctic.</title>
        <authorList>
            <person name="Zhang Y."/>
        </authorList>
    </citation>
    <scope>NUCLEOTIDE SEQUENCE</scope>
    <source>
        <strain evidence="1">C1424</strain>
    </source>
</reference>
<proteinExistence type="predicted"/>
<name>A0A934JQG2_9GAMM</name>